<dbReference type="Proteomes" id="UP000193090">
    <property type="component" value="Unassembled WGS sequence"/>
</dbReference>
<feature type="domain" description="Beta-ketoacyl-[acyl-carrier-protein] synthase III C-terminal" evidence="11">
    <location>
        <begin position="242"/>
        <end position="331"/>
    </location>
</feature>
<evidence type="ECO:0000256" key="4">
    <source>
        <dbReference type="ARBA" id="ARBA00022679"/>
    </source>
</evidence>
<dbReference type="EC" id="2.3.1.180" evidence="10"/>
<name>A0A1X2EMQ6_9MYCO</name>
<dbReference type="GO" id="GO:0006633">
    <property type="term" value="P:fatty acid biosynthetic process"/>
    <property type="evidence" value="ECO:0007669"/>
    <property type="project" value="UniProtKB-UniRule"/>
</dbReference>
<feature type="active site" evidence="10">
    <location>
        <position position="258"/>
    </location>
</feature>
<feature type="active site" evidence="10">
    <location>
        <position position="289"/>
    </location>
</feature>
<evidence type="ECO:0000256" key="9">
    <source>
        <dbReference type="ARBA" id="ARBA00023315"/>
    </source>
</evidence>
<evidence type="ECO:0000256" key="7">
    <source>
        <dbReference type="ARBA" id="ARBA00023160"/>
    </source>
</evidence>
<feature type="region of interest" description="ACP-binding" evidence="10">
    <location>
        <begin position="259"/>
        <end position="263"/>
    </location>
</feature>
<dbReference type="STRING" id="1798.AWC30_04770"/>
<keyword evidence="4 10" id="KW-0808">Transferase</keyword>
<keyword evidence="14" id="KW-1185">Reference proteome</keyword>
<organism evidence="13 14">
    <name type="scientific">Mycolicibacillus trivialis</name>
    <dbReference type="NCBI Taxonomy" id="1798"/>
    <lineage>
        <taxon>Bacteria</taxon>
        <taxon>Bacillati</taxon>
        <taxon>Actinomycetota</taxon>
        <taxon>Actinomycetes</taxon>
        <taxon>Mycobacteriales</taxon>
        <taxon>Mycobacteriaceae</taxon>
        <taxon>Mycolicibacillus</taxon>
    </lineage>
</organism>
<feature type="domain" description="Beta-ketoacyl-[acyl-carrier-protein] synthase III N-terminal" evidence="12">
    <location>
        <begin position="116"/>
        <end position="193"/>
    </location>
</feature>
<dbReference type="PANTHER" id="PTHR34069">
    <property type="entry name" value="3-OXOACYL-[ACYL-CARRIER-PROTEIN] SYNTHASE 3"/>
    <property type="match status" value="1"/>
</dbReference>
<dbReference type="OrthoDB" id="9815506at2"/>
<dbReference type="InterPro" id="IPR013751">
    <property type="entry name" value="ACP_syn_III_N"/>
</dbReference>
<keyword evidence="6 10" id="KW-0443">Lipid metabolism</keyword>
<dbReference type="CDD" id="cd00830">
    <property type="entry name" value="KAS_III"/>
    <property type="match status" value="1"/>
</dbReference>
<dbReference type="PANTHER" id="PTHR34069:SF2">
    <property type="entry name" value="BETA-KETOACYL-[ACYL-CARRIER-PROTEIN] SYNTHASE III"/>
    <property type="match status" value="1"/>
</dbReference>
<comment type="catalytic activity">
    <reaction evidence="10">
        <text>malonyl-[ACP] + acetyl-CoA + H(+) = 3-oxobutanoyl-[ACP] + CO2 + CoA</text>
        <dbReference type="Rhea" id="RHEA:12080"/>
        <dbReference type="Rhea" id="RHEA-COMP:9623"/>
        <dbReference type="Rhea" id="RHEA-COMP:9625"/>
        <dbReference type="ChEBI" id="CHEBI:15378"/>
        <dbReference type="ChEBI" id="CHEBI:16526"/>
        <dbReference type="ChEBI" id="CHEBI:57287"/>
        <dbReference type="ChEBI" id="CHEBI:57288"/>
        <dbReference type="ChEBI" id="CHEBI:78449"/>
        <dbReference type="ChEBI" id="CHEBI:78450"/>
        <dbReference type="EC" id="2.3.1.180"/>
    </reaction>
</comment>
<dbReference type="Gene3D" id="3.40.47.10">
    <property type="match status" value="2"/>
</dbReference>
<comment type="similarity">
    <text evidence="1 10">Belongs to the thiolase-like superfamily. FabH family.</text>
</comment>
<feature type="active site" evidence="10">
    <location>
        <position position="122"/>
    </location>
</feature>
<gene>
    <name evidence="10" type="primary">fabH</name>
    <name evidence="13" type="ORF">AWC30_04770</name>
</gene>
<dbReference type="Pfam" id="PF08545">
    <property type="entry name" value="ACP_syn_III"/>
    <property type="match status" value="1"/>
</dbReference>
<keyword evidence="8 10" id="KW-0511">Multifunctional enzyme</keyword>
<dbReference type="EMBL" id="LQPZ01000013">
    <property type="protein sequence ID" value="ORX06893.1"/>
    <property type="molecule type" value="Genomic_DNA"/>
</dbReference>
<dbReference type="InterPro" id="IPR004655">
    <property type="entry name" value="FabH"/>
</dbReference>
<evidence type="ECO:0000259" key="11">
    <source>
        <dbReference type="Pfam" id="PF08541"/>
    </source>
</evidence>
<comment type="caution">
    <text evidence="13">The sequence shown here is derived from an EMBL/GenBank/DDBJ whole genome shotgun (WGS) entry which is preliminary data.</text>
</comment>
<dbReference type="GO" id="GO:0033818">
    <property type="term" value="F:beta-ketoacyl-acyl-carrier-protein synthase III activity"/>
    <property type="evidence" value="ECO:0007669"/>
    <property type="project" value="UniProtKB-UniRule"/>
</dbReference>
<reference evidence="13 14" key="1">
    <citation type="submission" date="2016-01" db="EMBL/GenBank/DDBJ databases">
        <title>The new phylogeny of the genus Mycobacterium.</title>
        <authorList>
            <person name="Tarcisio F."/>
            <person name="Conor M."/>
            <person name="Antonella G."/>
            <person name="Elisabetta G."/>
            <person name="Giulia F.S."/>
            <person name="Sara T."/>
            <person name="Anna F."/>
            <person name="Clotilde B."/>
            <person name="Roberto B."/>
            <person name="Veronica D.S."/>
            <person name="Fabio R."/>
            <person name="Monica P."/>
            <person name="Olivier J."/>
            <person name="Enrico T."/>
            <person name="Nicola S."/>
        </authorList>
    </citation>
    <scope>NUCLEOTIDE SEQUENCE [LARGE SCALE GENOMIC DNA]</scope>
    <source>
        <strain evidence="13 14">DSM 44153</strain>
    </source>
</reference>
<dbReference type="NCBIfam" id="TIGR00747">
    <property type="entry name" value="fabH"/>
    <property type="match status" value="1"/>
</dbReference>
<comment type="domain">
    <text evidence="10">The last Arg residue of the ACP-binding site is essential for the weak association between ACP/AcpP and FabH.</text>
</comment>
<comment type="function">
    <text evidence="10">Catalyzes the condensation reaction of fatty acid synthesis by the addition to an acyl acceptor of two carbons from malonyl-ACP. Catalyzes the first condensation reaction which initiates fatty acid synthesis and may therefore play a role in governing the total rate of fatty acid production. Possesses both acetoacetyl-ACP synthase and acetyl transacylase activities. Its substrate specificity determines the biosynthesis of branched-chain and/or straight-chain of fatty acids.</text>
</comment>
<dbReference type="GO" id="GO:0005737">
    <property type="term" value="C:cytoplasm"/>
    <property type="evidence" value="ECO:0007669"/>
    <property type="project" value="UniProtKB-SubCell"/>
</dbReference>
<dbReference type="AlphaFoldDB" id="A0A1X2EMQ6"/>
<keyword evidence="3 10" id="KW-0444">Lipid biosynthesis</keyword>
<evidence type="ECO:0000313" key="13">
    <source>
        <dbReference type="EMBL" id="ORX06893.1"/>
    </source>
</evidence>
<dbReference type="RefSeq" id="WP_085109006.1">
    <property type="nucleotide sequence ID" value="NZ_JACKSN010000171.1"/>
</dbReference>
<keyword evidence="7 10" id="KW-0275">Fatty acid biosynthesis</keyword>
<comment type="pathway">
    <text evidence="10">Lipid metabolism; fatty acid biosynthesis.</text>
</comment>
<comment type="subunit">
    <text evidence="10">Homodimer.</text>
</comment>
<dbReference type="InterPro" id="IPR013747">
    <property type="entry name" value="ACP_syn_III_C"/>
</dbReference>
<evidence type="ECO:0000259" key="12">
    <source>
        <dbReference type="Pfam" id="PF08545"/>
    </source>
</evidence>
<dbReference type="NCBIfam" id="NF006829">
    <property type="entry name" value="PRK09352.1"/>
    <property type="match status" value="1"/>
</dbReference>
<comment type="subcellular location">
    <subcellularLocation>
        <location evidence="10">Cytoplasm</location>
    </subcellularLocation>
</comment>
<dbReference type="HAMAP" id="MF_01815">
    <property type="entry name" value="FabH"/>
    <property type="match status" value="1"/>
</dbReference>
<dbReference type="GO" id="GO:0044550">
    <property type="term" value="P:secondary metabolite biosynthetic process"/>
    <property type="evidence" value="ECO:0007669"/>
    <property type="project" value="TreeGrafter"/>
</dbReference>
<keyword evidence="5 10" id="KW-0276">Fatty acid metabolism</keyword>
<sequence length="338" mass="35055">MNGIAAVSGTGNVGLLSIGAYRPARVVTNDEICENIDSSDEWIYTRTGIKTRRFAARDESVTSMAIEAGRRAIANALLNGADIDAVIVATNTHFVQTPSSAPMVASAVGAHGVPGFDISVGCAGFGYALGVAADMVRAGSARTVLVIGSEKLSPTLDMHDRGNCFIFADGAGAVVVGETPDLGIGPTVWGSDGEQSAAVRQDIDWIDYTENPTGDRPFLRMEGTAVFRWAAFEMSKAAVRALEAAKVGPEDLNAFVPHQANSRINELLAKSLQLPDGVVVANDIVHTGNTSAASVPLAMEELLSTGAAEPGGLALLLGYGAGLSYAAQVVKLPPVPFE</sequence>
<evidence type="ECO:0000256" key="5">
    <source>
        <dbReference type="ARBA" id="ARBA00022832"/>
    </source>
</evidence>
<keyword evidence="9 10" id="KW-0012">Acyltransferase</keyword>
<evidence type="ECO:0000256" key="3">
    <source>
        <dbReference type="ARBA" id="ARBA00022516"/>
    </source>
</evidence>
<evidence type="ECO:0000256" key="8">
    <source>
        <dbReference type="ARBA" id="ARBA00023268"/>
    </source>
</evidence>
<dbReference type="UniPathway" id="UPA00094"/>
<evidence type="ECO:0000256" key="10">
    <source>
        <dbReference type="HAMAP-Rule" id="MF_01815"/>
    </source>
</evidence>
<dbReference type="SUPFAM" id="SSF53901">
    <property type="entry name" value="Thiolase-like"/>
    <property type="match status" value="1"/>
</dbReference>
<accession>A0A1X2EMQ6</accession>
<dbReference type="GO" id="GO:0004315">
    <property type="term" value="F:3-oxoacyl-[acyl-carrier-protein] synthase activity"/>
    <property type="evidence" value="ECO:0007669"/>
    <property type="project" value="InterPro"/>
</dbReference>
<protein>
    <recommendedName>
        <fullName evidence="10">Beta-ketoacyl-[acyl-carrier-protein] synthase III</fullName>
        <shortName evidence="10">Beta-ketoacyl-ACP synthase III</shortName>
        <shortName evidence="10">KAS III</shortName>
        <ecNumber evidence="10">2.3.1.180</ecNumber>
    </recommendedName>
    <alternativeName>
        <fullName evidence="10">3-oxoacyl-[acyl-carrier-protein] synthase 3</fullName>
    </alternativeName>
    <alternativeName>
        <fullName evidence="10">3-oxoacyl-[acyl-carrier-protein] synthase III</fullName>
    </alternativeName>
</protein>
<evidence type="ECO:0000256" key="6">
    <source>
        <dbReference type="ARBA" id="ARBA00023098"/>
    </source>
</evidence>
<keyword evidence="2 10" id="KW-0963">Cytoplasm</keyword>
<dbReference type="InterPro" id="IPR016039">
    <property type="entry name" value="Thiolase-like"/>
</dbReference>
<evidence type="ECO:0000313" key="14">
    <source>
        <dbReference type="Proteomes" id="UP000193090"/>
    </source>
</evidence>
<evidence type="ECO:0000256" key="1">
    <source>
        <dbReference type="ARBA" id="ARBA00008642"/>
    </source>
</evidence>
<proteinExistence type="inferred from homology"/>
<dbReference type="Pfam" id="PF08541">
    <property type="entry name" value="ACP_syn_III_C"/>
    <property type="match status" value="1"/>
</dbReference>
<evidence type="ECO:0000256" key="2">
    <source>
        <dbReference type="ARBA" id="ARBA00022490"/>
    </source>
</evidence>
<dbReference type="FunFam" id="3.40.47.10:FF:000076">
    <property type="entry name" value="3-oxoacyl-[acyl-carrier-protein] synthase 3"/>
    <property type="match status" value="1"/>
</dbReference>